<feature type="region of interest" description="Disordered" evidence="5">
    <location>
        <begin position="191"/>
        <end position="224"/>
    </location>
</feature>
<dbReference type="InterPro" id="IPR013083">
    <property type="entry name" value="Znf_RING/FYVE/PHD"/>
</dbReference>
<dbReference type="EMBL" id="HBHX01073193">
    <property type="protein sequence ID" value="CAE0154400.1"/>
    <property type="molecule type" value="Transcribed_RNA"/>
</dbReference>
<reference evidence="7" key="1">
    <citation type="submission" date="2021-01" db="EMBL/GenBank/DDBJ databases">
        <authorList>
            <person name="Corre E."/>
            <person name="Pelletier E."/>
            <person name="Niang G."/>
            <person name="Scheremetjew M."/>
            <person name="Finn R."/>
            <person name="Kale V."/>
            <person name="Holt S."/>
            <person name="Cochrane G."/>
            <person name="Meng A."/>
            <person name="Brown T."/>
            <person name="Cohen L."/>
        </authorList>
    </citation>
    <scope>NUCLEOTIDE SEQUENCE</scope>
    <source>
        <strain evidence="7">CCMP281</strain>
    </source>
</reference>
<dbReference type="InterPro" id="IPR001293">
    <property type="entry name" value="Znf_TRAF"/>
</dbReference>
<dbReference type="AlphaFoldDB" id="A0A7S3C4Z8"/>
<feature type="zinc finger region" description="TRAF-type" evidence="4">
    <location>
        <begin position="20"/>
        <end position="66"/>
    </location>
</feature>
<dbReference type="Gene3D" id="3.30.40.10">
    <property type="entry name" value="Zinc/RING finger domain, C3HC4 (zinc finger)"/>
    <property type="match status" value="1"/>
</dbReference>
<dbReference type="SUPFAM" id="SSF49599">
    <property type="entry name" value="TRAF domain-like"/>
    <property type="match status" value="1"/>
</dbReference>
<evidence type="ECO:0000256" key="5">
    <source>
        <dbReference type="SAM" id="MobiDB-lite"/>
    </source>
</evidence>
<sequence length="224" mass="24180">MSCPNAGCVAVYSARSEALHDAQCPFKLLPCALGCEERVMRSAMDAHTSGPCPRKPVDCPFKMIGCYCVDMTQGELPGHLVAAGPSHQLLMLAVVTQQQQQQQQQSEQLITLQGLLLEQRAAMEHAQSDFSALEQQLRTSEEHNAALRKELESTLKQGAELAKAQTAHAKRAADADVMLGKLSRQIASLEKEARGGLGKAASEREGLAKRMNALAAQPGPQHSR</sequence>
<dbReference type="GO" id="GO:0008270">
    <property type="term" value="F:zinc ion binding"/>
    <property type="evidence" value="ECO:0007669"/>
    <property type="project" value="UniProtKB-KW"/>
</dbReference>
<gene>
    <name evidence="7" type="ORF">HERI1096_LOCUS40518</name>
</gene>
<evidence type="ECO:0000256" key="2">
    <source>
        <dbReference type="ARBA" id="ARBA00022771"/>
    </source>
</evidence>
<keyword evidence="3 4" id="KW-0862">Zinc</keyword>
<name>A0A7S3C4Z8_9EUKA</name>
<organism evidence="7">
    <name type="scientific">Haptolina ericina</name>
    <dbReference type="NCBI Taxonomy" id="156174"/>
    <lineage>
        <taxon>Eukaryota</taxon>
        <taxon>Haptista</taxon>
        <taxon>Haptophyta</taxon>
        <taxon>Prymnesiophyceae</taxon>
        <taxon>Prymnesiales</taxon>
        <taxon>Prymnesiaceae</taxon>
        <taxon>Haptolina</taxon>
    </lineage>
</organism>
<accession>A0A7S3C4Z8</accession>
<evidence type="ECO:0000256" key="4">
    <source>
        <dbReference type="PROSITE-ProRule" id="PRU00207"/>
    </source>
</evidence>
<keyword evidence="1 4" id="KW-0479">Metal-binding</keyword>
<feature type="domain" description="TRAF-type" evidence="6">
    <location>
        <begin position="20"/>
        <end position="66"/>
    </location>
</feature>
<evidence type="ECO:0000256" key="3">
    <source>
        <dbReference type="ARBA" id="ARBA00022833"/>
    </source>
</evidence>
<dbReference type="Pfam" id="PF02176">
    <property type="entry name" value="zf-TRAF"/>
    <property type="match status" value="1"/>
</dbReference>
<protein>
    <recommendedName>
        <fullName evidence="6">TRAF-type domain-containing protein</fullName>
    </recommendedName>
</protein>
<dbReference type="PANTHER" id="PTHR10131:SF161">
    <property type="entry name" value="F26K24.24 PROTEIN"/>
    <property type="match status" value="1"/>
</dbReference>
<proteinExistence type="predicted"/>
<dbReference type="PROSITE" id="PS50145">
    <property type="entry name" value="ZF_TRAF"/>
    <property type="match status" value="1"/>
</dbReference>
<keyword evidence="2 4" id="KW-0863">Zinc-finger</keyword>
<dbReference type="PANTHER" id="PTHR10131">
    <property type="entry name" value="TNF RECEPTOR ASSOCIATED FACTOR"/>
    <property type="match status" value="1"/>
</dbReference>
<evidence type="ECO:0000256" key="1">
    <source>
        <dbReference type="ARBA" id="ARBA00022723"/>
    </source>
</evidence>
<evidence type="ECO:0000259" key="6">
    <source>
        <dbReference type="PROSITE" id="PS50145"/>
    </source>
</evidence>
<evidence type="ECO:0000313" key="7">
    <source>
        <dbReference type="EMBL" id="CAE0154400.1"/>
    </source>
</evidence>